<dbReference type="AlphaFoldDB" id="A0A8H3QE06"/>
<evidence type="ECO:0000256" key="1">
    <source>
        <dbReference type="SAM" id="MobiDB-lite"/>
    </source>
</evidence>
<reference evidence="2" key="1">
    <citation type="submission" date="2019-10" db="EMBL/GenBank/DDBJ databases">
        <title>Conservation and host-specific expression of non-tandemly repeated heterogenous ribosome RNA gene in arbuscular mycorrhizal fungi.</title>
        <authorList>
            <person name="Maeda T."/>
            <person name="Kobayashi Y."/>
            <person name="Nakagawa T."/>
            <person name="Ezawa T."/>
            <person name="Yamaguchi K."/>
            <person name="Bino T."/>
            <person name="Nishimoto Y."/>
            <person name="Shigenobu S."/>
            <person name="Kawaguchi M."/>
        </authorList>
    </citation>
    <scope>NUCLEOTIDE SEQUENCE</scope>
    <source>
        <strain evidence="2">HR1</strain>
    </source>
</reference>
<comment type="caution">
    <text evidence="2">The sequence shown here is derived from an EMBL/GenBank/DDBJ whole genome shotgun (WGS) entry which is preliminary data.</text>
</comment>
<accession>A0A8H3QE06</accession>
<evidence type="ECO:0000313" key="3">
    <source>
        <dbReference type="Proteomes" id="UP000615446"/>
    </source>
</evidence>
<name>A0A8H3QE06_9GLOM</name>
<sequence>MNITSRGSSLTDTYPFNNPTNTSKNSLHPQRPVLYIRGDRYFTHPININVSCTYFRRYLGAICLSTLALNDNKTGEVYIIGMASAVHERIVTRLQEFFKVPNNGVVDDPPILVDGQILHYLPGGNGVEAAPDVCVSPNVAFVPKPAVSTVIPSPPGDTDGNSHARIMCEVAVGQDVSRLGQKCLSWMQEPYVRAVISIKILDPRLNMREPTTGYFYRTMTAKLYRQGMPTQRWDFGNIKKYSRDPINDPPGCNAPNLAAYQITIPISVIFWDPPSPIPPAYTPAIPPMANIIGNNFVIDLYRIQQVALKARTKADVERVLTAKPAATFLEGLNCRPVLSSPTTSCWGAKGSYFVI</sequence>
<dbReference type="OrthoDB" id="2431218at2759"/>
<dbReference type="EMBL" id="BLAL01000017">
    <property type="protein sequence ID" value="GES75756.1"/>
    <property type="molecule type" value="Genomic_DNA"/>
</dbReference>
<proteinExistence type="predicted"/>
<evidence type="ECO:0000313" key="2">
    <source>
        <dbReference type="EMBL" id="GES75756.1"/>
    </source>
</evidence>
<protein>
    <submittedName>
        <fullName evidence="2">Uncharacterized protein</fullName>
    </submittedName>
</protein>
<organism evidence="2 3">
    <name type="scientific">Rhizophagus clarus</name>
    <dbReference type="NCBI Taxonomy" id="94130"/>
    <lineage>
        <taxon>Eukaryota</taxon>
        <taxon>Fungi</taxon>
        <taxon>Fungi incertae sedis</taxon>
        <taxon>Mucoromycota</taxon>
        <taxon>Glomeromycotina</taxon>
        <taxon>Glomeromycetes</taxon>
        <taxon>Glomerales</taxon>
        <taxon>Glomeraceae</taxon>
        <taxon>Rhizophagus</taxon>
    </lineage>
</organism>
<gene>
    <name evidence="2" type="ORF">RCL2_000316900</name>
</gene>
<dbReference type="Proteomes" id="UP000615446">
    <property type="component" value="Unassembled WGS sequence"/>
</dbReference>
<feature type="region of interest" description="Disordered" evidence="1">
    <location>
        <begin position="1"/>
        <end position="28"/>
    </location>
</feature>